<dbReference type="CDD" id="cd03046">
    <property type="entry name" value="GST_N_GTT1_like"/>
    <property type="match status" value="1"/>
</dbReference>
<organism evidence="4 5">
    <name type="scientific">Phyllosticta citricarpa</name>
    <dbReference type="NCBI Taxonomy" id="55181"/>
    <lineage>
        <taxon>Eukaryota</taxon>
        <taxon>Fungi</taxon>
        <taxon>Dikarya</taxon>
        <taxon>Ascomycota</taxon>
        <taxon>Pezizomycotina</taxon>
        <taxon>Dothideomycetes</taxon>
        <taxon>Dothideomycetes incertae sedis</taxon>
        <taxon>Botryosphaeriales</taxon>
        <taxon>Phyllostictaceae</taxon>
        <taxon>Phyllosticta</taxon>
    </lineage>
</organism>
<dbReference type="SFLD" id="SFLDG00358">
    <property type="entry name" value="Main_(cytGST)"/>
    <property type="match status" value="1"/>
</dbReference>
<dbReference type="SUPFAM" id="SSF47616">
    <property type="entry name" value="GST C-terminal domain-like"/>
    <property type="match status" value="1"/>
</dbReference>
<dbReference type="Gene3D" id="1.20.1050.10">
    <property type="match status" value="1"/>
</dbReference>
<reference evidence="4 5" key="1">
    <citation type="submission" date="2024-04" db="EMBL/GenBank/DDBJ databases">
        <title>Phyllosticta paracitricarpa is synonymous to the EU quarantine fungus P. citricarpa based on phylogenomic analyses.</title>
        <authorList>
            <consortium name="Lawrence Berkeley National Laboratory"/>
            <person name="Van Ingen-Buijs V.A."/>
            <person name="Van Westerhoven A.C."/>
            <person name="Haridas S."/>
            <person name="Skiadas P."/>
            <person name="Martin F."/>
            <person name="Groenewald J.Z."/>
            <person name="Crous P.W."/>
            <person name="Seidl M.F."/>
        </authorList>
    </citation>
    <scope>NUCLEOTIDE SEQUENCE [LARGE SCALE GENOMIC DNA]</scope>
    <source>
        <strain evidence="4 5">CBS 122670</strain>
    </source>
</reference>
<evidence type="ECO:0000259" key="2">
    <source>
        <dbReference type="PROSITE" id="PS50404"/>
    </source>
</evidence>
<gene>
    <name evidence="4" type="ORF">IWX46DRAFT_590236</name>
</gene>
<comment type="caution">
    <text evidence="4">The sequence shown here is derived from an EMBL/GenBank/DDBJ whole genome shotgun (WGS) entry which is preliminary data.</text>
</comment>
<evidence type="ECO:0000256" key="1">
    <source>
        <dbReference type="ARBA" id="ARBA00007409"/>
    </source>
</evidence>
<dbReference type="InterPro" id="IPR036282">
    <property type="entry name" value="Glutathione-S-Trfase_C_sf"/>
</dbReference>
<dbReference type="InterPro" id="IPR010987">
    <property type="entry name" value="Glutathione-S-Trfase_C-like"/>
</dbReference>
<dbReference type="PROSITE" id="PS50405">
    <property type="entry name" value="GST_CTER"/>
    <property type="match status" value="1"/>
</dbReference>
<proteinExistence type="inferred from homology"/>
<dbReference type="InterPro" id="IPR040079">
    <property type="entry name" value="Glutathione_S-Trfase"/>
</dbReference>
<dbReference type="EMBL" id="JBBPDW010000004">
    <property type="protein sequence ID" value="KAK7553483.1"/>
    <property type="molecule type" value="Genomic_DNA"/>
</dbReference>
<dbReference type="PANTHER" id="PTHR44051:SF9">
    <property type="entry name" value="GLUTATHIONE S-TRANSFERASE 1"/>
    <property type="match status" value="1"/>
</dbReference>
<feature type="domain" description="GST N-terminal" evidence="2">
    <location>
        <begin position="1"/>
        <end position="84"/>
    </location>
</feature>
<evidence type="ECO:0000313" key="5">
    <source>
        <dbReference type="Proteomes" id="UP001365128"/>
    </source>
</evidence>
<dbReference type="InterPro" id="IPR036249">
    <property type="entry name" value="Thioredoxin-like_sf"/>
</dbReference>
<sequence length="220" mass="24793">MPPITLYFLQSSRSIRTAWLLEELSLDYTVQFSDRMANGVASKEARDAVGTPMGKFPTLKDGEAVVIESGAITQYLCDKYDNSHRLLPRDPSARIKVLQWLHAAEATFLLHSLAITYARWYYPADAPRAGLAQMEASMATNVENDFCWLEGELERSEGGFLVGNDVTVADVMMQFSVRFILEKGLGTRKGRWRRVEEWLGRCEGCGAYRRAVEKTGHVFS</sequence>
<evidence type="ECO:0000259" key="3">
    <source>
        <dbReference type="PROSITE" id="PS50405"/>
    </source>
</evidence>
<dbReference type="SFLD" id="SFLDS00019">
    <property type="entry name" value="Glutathione_Transferase_(cytos"/>
    <property type="match status" value="1"/>
</dbReference>
<protein>
    <recommendedName>
        <fullName evidence="6">Glutathione S-transferase</fullName>
    </recommendedName>
</protein>
<dbReference type="Pfam" id="PF14497">
    <property type="entry name" value="GST_C_3"/>
    <property type="match status" value="1"/>
</dbReference>
<evidence type="ECO:0008006" key="6">
    <source>
        <dbReference type="Google" id="ProtNLM"/>
    </source>
</evidence>
<keyword evidence="5" id="KW-1185">Reference proteome</keyword>
<dbReference type="InterPro" id="IPR004046">
    <property type="entry name" value="GST_C"/>
</dbReference>
<dbReference type="SUPFAM" id="SSF52833">
    <property type="entry name" value="Thioredoxin-like"/>
    <property type="match status" value="1"/>
</dbReference>
<dbReference type="PANTHER" id="PTHR44051">
    <property type="entry name" value="GLUTATHIONE S-TRANSFERASE-RELATED"/>
    <property type="match status" value="1"/>
</dbReference>
<dbReference type="PROSITE" id="PS50404">
    <property type="entry name" value="GST_NTER"/>
    <property type="match status" value="1"/>
</dbReference>
<dbReference type="Proteomes" id="UP001365128">
    <property type="component" value="Unassembled WGS sequence"/>
</dbReference>
<dbReference type="Gene3D" id="3.40.30.10">
    <property type="entry name" value="Glutaredoxin"/>
    <property type="match status" value="1"/>
</dbReference>
<accession>A0ABR1MM67</accession>
<dbReference type="Pfam" id="PF13417">
    <property type="entry name" value="GST_N_3"/>
    <property type="match status" value="1"/>
</dbReference>
<comment type="similarity">
    <text evidence="1">Belongs to the GST superfamily.</text>
</comment>
<name>A0ABR1MM67_9PEZI</name>
<feature type="domain" description="GST C-terminal" evidence="3">
    <location>
        <begin position="90"/>
        <end position="220"/>
    </location>
</feature>
<dbReference type="InterPro" id="IPR004045">
    <property type="entry name" value="Glutathione_S-Trfase_N"/>
</dbReference>
<evidence type="ECO:0000313" key="4">
    <source>
        <dbReference type="EMBL" id="KAK7553483.1"/>
    </source>
</evidence>